<dbReference type="Gene3D" id="1.10.1760.20">
    <property type="match status" value="1"/>
</dbReference>
<name>A0A9D1CTB1_9FIRM</name>
<evidence type="ECO:0000256" key="1">
    <source>
        <dbReference type="SAM" id="Phobius"/>
    </source>
</evidence>
<protein>
    <submittedName>
        <fullName evidence="2">Energy-coupled thiamine transporter ThiT</fullName>
    </submittedName>
</protein>
<dbReference type="AlphaFoldDB" id="A0A9D1CTB1"/>
<reference evidence="2" key="2">
    <citation type="journal article" date="2021" name="PeerJ">
        <title>Extensive microbial diversity within the chicken gut microbiome revealed by metagenomics and culture.</title>
        <authorList>
            <person name="Gilroy R."/>
            <person name="Ravi A."/>
            <person name="Getino M."/>
            <person name="Pursley I."/>
            <person name="Horton D.L."/>
            <person name="Alikhan N.F."/>
            <person name="Baker D."/>
            <person name="Gharbi K."/>
            <person name="Hall N."/>
            <person name="Watson M."/>
            <person name="Adriaenssens E.M."/>
            <person name="Foster-Nyarko E."/>
            <person name="Jarju S."/>
            <person name="Secka A."/>
            <person name="Antonio M."/>
            <person name="Oren A."/>
            <person name="Chaudhuri R.R."/>
            <person name="La Ragione R."/>
            <person name="Hildebrand F."/>
            <person name="Pallen M.J."/>
        </authorList>
    </citation>
    <scope>NUCLEOTIDE SEQUENCE</scope>
    <source>
        <strain evidence="2">ChiBcolR7-354</strain>
    </source>
</reference>
<dbReference type="GO" id="GO:0005886">
    <property type="term" value="C:plasma membrane"/>
    <property type="evidence" value="ECO:0007669"/>
    <property type="project" value="InterPro"/>
</dbReference>
<dbReference type="Pfam" id="PF09515">
    <property type="entry name" value="Thia_YuaJ"/>
    <property type="match status" value="1"/>
</dbReference>
<accession>A0A9D1CTB1</accession>
<feature type="transmembrane region" description="Helical" evidence="1">
    <location>
        <begin position="142"/>
        <end position="163"/>
    </location>
</feature>
<gene>
    <name evidence="2" type="primary">thiT</name>
    <name evidence="2" type="ORF">IAB77_08435</name>
</gene>
<dbReference type="NCBIfam" id="TIGR02357">
    <property type="entry name" value="ECF_ThiT_YuaJ"/>
    <property type="match status" value="1"/>
</dbReference>
<sequence length="178" mass="19916">MICEAAMMLALALVLNHFKLWEMPQGGSVDFAMVPIFFFALRWGVGWGLIEGFIFGTLQMFIDGAIAWGWQSLLLDYLIAFTPLGVAGLFRGRGKGIFVGITLGCVLRFIVHFISGVTIYAITMPTECLGMTFVNKWTYSLVYNGSYMLLDTIICIVIFALLYKPLDKYIQARDILGK</sequence>
<feature type="transmembrane region" description="Helical" evidence="1">
    <location>
        <begin position="70"/>
        <end position="90"/>
    </location>
</feature>
<organism evidence="2 3">
    <name type="scientific">Candidatus Scatomorpha intestinavium</name>
    <dbReference type="NCBI Taxonomy" id="2840922"/>
    <lineage>
        <taxon>Bacteria</taxon>
        <taxon>Bacillati</taxon>
        <taxon>Bacillota</taxon>
        <taxon>Clostridia</taxon>
        <taxon>Eubacteriales</taxon>
        <taxon>Candidatus Scatomorpha</taxon>
    </lineage>
</organism>
<feature type="transmembrane region" description="Helical" evidence="1">
    <location>
        <begin position="29"/>
        <end position="50"/>
    </location>
</feature>
<reference evidence="2" key="1">
    <citation type="submission" date="2020-10" db="EMBL/GenBank/DDBJ databases">
        <authorList>
            <person name="Gilroy R."/>
        </authorList>
    </citation>
    <scope>NUCLEOTIDE SEQUENCE</scope>
    <source>
        <strain evidence="2">ChiBcolR7-354</strain>
    </source>
</reference>
<evidence type="ECO:0000313" key="2">
    <source>
        <dbReference type="EMBL" id="HIQ79268.1"/>
    </source>
</evidence>
<dbReference type="InterPro" id="IPR012651">
    <property type="entry name" value="Thia_Transptr_ThiT"/>
</dbReference>
<comment type="caution">
    <text evidence="2">The sequence shown here is derived from an EMBL/GenBank/DDBJ whole genome shotgun (WGS) entry which is preliminary data.</text>
</comment>
<dbReference type="Proteomes" id="UP000824262">
    <property type="component" value="Unassembled WGS sequence"/>
</dbReference>
<keyword evidence="1" id="KW-0472">Membrane</keyword>
<dbReference type="GO" id="GO:0015234">
    <property type="term" value="F:thiamine transmembrane transporter activity"/>
    <property type="evidence" value="ECO:0007669"/>
    <property type="project" value="InterPro"/>
</dbReference>
<keyword evidence="1" id="KW-0812">Transmembrane</keyword>
<feature type="transmembrane region" description="Helical" evidence="1">
    <location>
        <begin position="97"/>
        <end position="122"/>
    </location>
</feature>
<proteinExistence type="predicted"/>
<dbReference type="EMBL" id="DVGA01000090">
    <property type="protein sequence ID" value="HIQ79268.1"/>
    <property type="molecule type" value="Genomic_DNA"/>
</dbReference>
<evidence type="ECO:0000313" key="3">
    <source>
        <dbReference type="Proteomes" id="UP000824262"/>
    </source>
</evidence>
<keyword evidence="1" id="KW-1133">Transmembrane helix</keyword>